<dbReference type="SMART" id="SM00047">
    <property type="entry name" value="LYZ2"/>
    <property type="match status" value="1"/>
</dbReference>
<feature type="domain" description="SH3b" evidence="2">
    <location>
        <begin position="47"/>
        <end position="109"/>
    </location>
</feature>
<feature type="domain" description="SH3b" evidence="2">
    <location>
        <begin position="189"/>
        <end position="251"/>
    </location>
</feature>
<organism evidence="3 4">
    <name type="scientific">Senegalia massiliensis</name>
    <dbReference type="NCBI Taxonomy" id="1720316"/>
    <lineage>
        <taxon>Bacteria</taxon>
        <taxon>Bacillati</taxon>
        <taxon>Bacillota</taxon>
        <taxon>Clostridia</taxon>
        <taxon>Eubacteriales</taxon>
        <taxon>Clostridiaceae</taxon>
        <taxon>Senegalia</taxon>
    </lineage>
</organism>
<feature type="domain" description="SH3b" evidence="2">
    <location>
        <begin position="663"/>
        <end position="725"/>
    </location>
</feature>
<gene>
    <name evidence="3" type="ORF">D3Z33_14905</name>
</gene>
<dbReference type="InterPro" id="IPR052354">
    <property type="entry name" value="Cell_Wall_Dynamics_Protein"/>
</dbReference>
<feature type="domain" description="SH3b" evidence="2">
    <location>
        <begin position="592"/>
        <end position="654"/>
    </location>
</feature>
<evidence type="ECO:0000259" key="2">
    <source>
        <dbReference type="PROSITE" id="PS51781"/>
    </source>
</evidence>
<feature type="signal peptide" evidence="1">
    <location>
        <begin position="1"/>
        <end position="17"/>
    </location>
</feature>
<keyword evidence="1" id="KW-0732">Signal</keyword>
<proteinExistence type="predicted"/>
<dbReference type="Proteomes" id="UP000467132">
    <property type="component" value="Unassembled WGS sequence"/>
</dbReference>
<protein>
    <recommendedName>
        <fullName evidence="2">SH3b domain-containing protein</fullName>
    </recommendedName>
</protein>
<dbReference type="PANTHER" id="PTHR34408">
    <property type="entry name" value="FAMILY PROTEIN, PUTATIVE-RELATED"/>
    <property type="match status" value="1"/>
</dbReference>
<name>A0A845R382_9CLOT</name>
<dbReference type="PANTHER" id="PTHR34408:SF1">
    <property type="entry name" value="GLYCOSYL HYDROLASE FAMILY 19 DOMAIN-CONTAINING PROTEIN HI_1415"/>
    <property type="match status" value="1"/>
</dbReference>
<dbReference type="InterPro" id="IPR011123">
    <property type="entry name" value="Y_Y_Y"/>
</dbReference>
<evidence type="ECO:0000256" key="1">
    <source>
        <dbReference type="SAM" id="SignalP"/>
    </source>
</evidence>
<sequence length="987" mass="110886">MKGKVLILTSGMLVLFAASNGDVKEESQNKFSEILSPRISYATGTSIKDVKVTTQVLNVRQKPTTNSKRLSQVRVGQVYTVYDQSGSWYKIRTGSITGWIHGDYVMAIPTKNYPEIKVTATRLNVRLKPTINSYRISQVSKGQKFKPIDEQNGWYKINTGKVTGWVHGDYVQKASTEKPDKPKPPTGTDTELKVTAVKLNVRTGPSTSYRRISQVSKGQKFKAIDEKNGWYKINTGKVTGWVHGGYVEKIKVEKPTEPENPDVPDKELPKEIIIDTPILNVRTGPSTNYTRIFQVYEGRKYKPLDEKNGWYKIDTGKLTGWIHGGYVKKIEGETEPEKPEKPKEELEDIIITKDKEVTYINDTLNIKVEAVGSENVEYEYLVKVPNGEFTKLKNYSTTNSINYTPKNSGTYTIKVNARIKGTTEVISKQITHTVKDALQQINISKDKQKDTYINVPVTITALSDMGNVEYEYFVKRNDGSWKKQKDYSLDNTLVFTPTQRGNYIFRVNARIKGTTRVVTSEIAHSVVGNIIYQNINYSKSFQDFLLTQMNKNPQTDKYGYGWTTANLPDVDKYLNPENFIQNSDREYSYDIIGQLKITTPILNVRESNTTSTPVVDQVEGGQVYTILGEKDGWYQINTGKAAGWIHGGYVSTSYRANSNTSLFDKMTVTASVLNVRESYTTSTSVIDQVKYGEVYKPIEEHNGWYKIDTGKVVGWVHGGYLKGEEEAHTVSRGETGNLYSIKVDAAVLNVRNKPSESGSLLSRVKADEIYIVLGEQNGWYKIKVNGIVGWVSGDYTSNSNKAPQEMYQFLVLSGSSGLDASQLNNILKGKGILEGKGAAFIEASRKYNINEIYLISHALLETGYGKSTLATGVKVNGKIVYNMYGIGAYDSNPIGGGSQYAYNSGWFTPEQAIIGGAKFISEKYVNNPNYKQDTLYKMKWNPDSPGVHQYATDIGWASKQTRKIKELYELCDDYTLRFEIPKYGVKN</sequence>
<dbReference type="Gene3D" id="2.30.30.40">
    <property type="entry name" value="SH3 Domains"/>
    <property type="match status" value="7"/>
</dbReference>
<dbReference type="AlphaFoldDB" id="A0A845R382"/>
<evidence type="ECO:0000313" key="4">
    <source>
        <dbReference type="Proteomes" id="UP000467132"/>
    </source>
</evidence>
<comment type="caution">
    <text evidence="3">The sequence shown here is derived from an EMBL/GenBank/DDBJ whole genome shotgun (WGS) entry which is preliminary data.</text>
</comment>
<feature type="domain" description="SH3b" evidence="2">
    <location>
        <begin position="113"/>
        <end position="175"/>
    </location>
</feature>
<dbReference type="GO" id="GO:0004040">
    <property type="term" value="F:amidase activity"/>
    <property type="evidence" value="ECO:0007669"/>
    <property type="project" value="InterPro"/>
</dbReference>
<dbReference type="OrthoDB" id="9816557at2"/>
<evidence type="ECO:0000313" key="3">
    <source>
        <dbReference type="EMBL" id="NBI08146.1"/>
    </source>
</evidence>
<feature type="domain" description="SH3b" evidence="2">
    <location>
        <begin position="269"/>
        <end position="331"/>
    </location>
</feature>
<dbReference type="Pfam" id="PF07495">
    <property type="entry name" value="Y_Y_Y"/>
    <property type="match status" value="2"/>
</dbReference>
<dbReference type="Pfam" id="PF01832">
    <property type="entry name" value="Glucosaminidase"/>
    <property type="match status" value="1"/>
</dbReference>
<dbReference type="InterPro" id="IPR003646">
    <property type="entry name" value="SH3-like_bac-type"/>
</dbReference>
<dbReference type="EMBL" id="QXXA01000022">
    <property type="protein sequence ID" value="NBI08146.1"/>
    <property type="molecule type" value="Genomic_DNA"/>
</dbReference>
<dbReference type="SMART" id="SM00287">
    <property type="entry name" value="SH3b"/>
    <property type="match status" value="7"/>
</dbReference>
<dbReference type="Gene3D" id="1.10.530.10">
    <property type="match status" value="1"/>
</dbReference>
<dbReference type="InterPro" id="IPR002901">
    <property type="entry name" value="MGlyc_endo_b_GlcNAc-like_dom"/>
</dbReference>
<dbReference type="RefSeq" id="WP_160198611.1">
    <property type="nucleotide sequence ID" value="NZ_QXXA01000022.1"/>
</dbReference>
<dbReference type="PROSITE" id="PS51781">
    <property type="entry name" value="SH3B"/>
    <property type="match status" value="7"/>
</dbReference>
<accession>A0A845R382</accession>
<keyword evidence="4" id="KW-1185">Reference proteome</keyword>
<dbReference type="Pfam" id="PF08239">
    <property type="entry name" value="SH3_3"/>
    <property type="match status" value="7"/>
</dbReference>
<feature type="domain" description="SH3b" evidence="2">
    <location>
        <begin position="736"/>
        <end position="800"/>
    </location>
</feature>
<reference evidence="3 4" key="1">
    <citation type="submission" date="2018-08" db="EMBL/GenBank/DDBJ databases">
        <title>Murine metabolic-syndrome-specific gut microbial biobank.</title>
        <authorList>
            <person name="Liu C."/>
        </authorList>
    </citation>
    <scope>NUCLEOTIDE SEQUENCE [LARGE SCALE GENOMIC DNA]</scope>
    <source>
        <strain evidence="3 4">583</strain>
    </source>
</reference>
<feature type="chain" id="PRO_5032729399" description="SH3b domain-containing protein" evidence="1">
    <location>
        <begin position="18"/>
        <end position="987"/>
    </location>
</feature>